<proteinExistence type="predicted"/>
<feature type="transmembrane region" description="Helical" evidence="1">
    <location>
        <begin position="34"/>
        <end position="59"/>
    </location>
</feature>
<dbReference type="InterPro" id="IPR000718">
    <property type="entry name" value="Peptidase_M13"/>
</dbReference>
<dbReference type="Proteomes" id="UP001321473">
    <property type="component" value="Unassembled WGS sequence"/>
</dbReference>
<sequence length="244" mass="27314">MLLAMKRARTATHLKLLNASQPVFSPVKRDVPMVIVNAVYVPIYHFIVIPPAIIFAPFFQVEGVPAALNNGSLGHVIGHEITHSFDEDFGLYNELGEREDWWSPQSRENFNERLRCLRRLYNETSEATSIAFGNTALAENFADCGGIAKALQAFQDLGPQPGFSIGGRQFSADQLFVASCYKWCWPLSELRKLRSSGDKDDVVKYYSPMDMRCNVPLMNTPEFAKAFACANGSDMNSFSRCEVL</sequence>
<dbReference type="AlphaFoldDB" id="A0AAQ4ER50"/>
<name>A0AAQ4ER50_AMBAM</name>
<dbReference type="PROSITE" id="PS51885">
    <property type="entry name" value="NEPRILYSIN"/>
    <property type="match status" value="1"/>
</dbReference>
<keyword evidence="1" id="KW-0812">Transmembrane</keyword>
<keyword evidence="4" id="KW-1185">Reference proteome</keyword>
<keyword evidence="1" id="KW-0472">Membrane</keyword>
<keyword evidence="1" id="KW-1133">Transmembrane helix</keyword>
<dbReference type="PRINTS" id="PR00786">
    <property type="entry name" value="NEPRILYSIN"/>
</dbReference>
<dbReference type="PANTHER" id="PTHR11733:SF241">
    <property type="entry name" value="GH26575P-RELATED"/>
    <property type="match status" value="1"/>
</dbReference>
<evidence type="ECO:0000313" key="4">
    <source>
        <dbReference type="Proteomes" id="UP001321473"/>
    </source>
</evidence>
<reference evidence="3 4" key="1">
    <citation type="journal article" date="2023" name="Arcadia Sci">
        <title>De novo assembly of a long-read Amblyomma americanum tick genome.</title>
        <authorList>
            <person name="Chou S."/>
            <person name="Poskanzer K.E."/>
            <person name="Rollins M."/>
            <person name="Thuy-Boun P.S."/>
        </authorList>
    </citation>
    <scope>NUCLEOTIDE SEQUENCE [LARGE SCALE GENOMIC DNA]</scope>
    <source>
        <strain evidence="3">F_SG_1</strain>
        <tissue evidence="3">Salivary glands</tissue>
    </source>
</reference>
<comment type="caution">
    <text evidence="3">The sequence shown here is derived from an EMBL/GenBank/DDBJ whole genome shotgun (WGS) entry which is preliminary data.</text>
</comment>
<gene>
    <name evidence="3" type="ORF">V5799_029456</name>
</gene>
<dbReference type="SUPFAM" id="SSF55486">
    <property type="entry name" value="Metalloproteases ('zincins'), catalytic domain"/>
    <property type="match status" value="1"/>
</dbReference>
<dbReference type="InterPro" id="IPR018497">
    <property type="entry name" value="Peptidase_M13_C"/>
</dbReference>
<feature type="domain" description="Peptidase M13 C-terminal" evidence="2">
    <location>
        <begin position="37"/>
        <end position="243"/>
    </location>
</feature>
<dbReference type="GO" id="GO:0005886">
    <property type="term" value="C:plasma membrane"/>
    <property type="evidence" value="ECO:0007669"/>
    <property type="project" value="TreeGrafter"/>
</dbReference>
<accession>A0AAQ4ER50</accession>
<protein>
    <recommendedName>
        <fullName evidence="2">Peptidase M13 C-terminal domain-containing protein</fullName>
    </recommendedName>
</protein>
<evidence type="ECO:0000256" key="1">
    <source>
        <dbReference type="SAM" id="Phobius"/>
    </source>
</evidence>
<dbReference type="Gene3D" id="3.40.390.10">
    <property type="entry name" value="Collagenase (Catalytic Domain)"/>
    <property type="match status" value="1"/>
</dbReference>
<dbReference type="GO" id="GO:0004222">
    <property type="term" value="F:metalloendopeptidase activity"/>
    <property type="evidence" value="ECO:0007669"/>
    <property type="project" value="InterPro"/>
</dbReference>
<dbReference type="EMBL" id="JARKHS020012099">
    <property type="protein sequence ID" value="KAK8777199.1"/>
    <property type="molecule type" value="Genomic_DNA"/>
</dbReference>
<dbReference type="InterPro" id="IPR024079">
    <property type="entry name" value="MetalloPept_cat_dom_sf"/>
</dbReference>
<evidence type="ECO:0000313" key="3">
    <source>
        <dbReference type="EMBL" id="KAK8777199.1"/>
    </source>
</evidence>
<evidence type="ECO:0000259" key="2">
    <source>
        <dbReference type="Pfam" id="PF01431"/>
    </source>
</evidence>
<dbReference type="PANTHER" id="PTHR11733">
    <property type="entry name" value="ZINC METALLOPROTEASE FAMILY M13 NEPRILYSIN-RELATED"/>
    <property type="match status" value="1"/>
</dbReference>
<organism evidence="3 4">
    <name type="scientific">Amblyomma americanum</name>
    <name type="common">Lone star tick</name>
    <dbReference type="NCBI Taxonomy" id="6943"/>
    <lineage>
        <taxon>Eukaryota</taxon>
        <taxon>Metazoa</taxon>
        <taxon>Ecdysozoa</taxon>
        <taxon>Arthropoda</taxon>
        <taxon>Chelicerata</taxon>
        <taxon>Arachnida</taxon>
        <taxon>Acari</taxon>
        <taxon>Parasitiformes</taxon>
        <taxon>Ixodida</taxon>
        <taxon>Ixodoidea</taxon>
        <taxon>Ixodidae</taxon>
        <taxon>Amblyomminae</taxon>
        <taxon>Amblyomma</taxon>
    </lineage>
</organism>
<dbReference type="GO" id="GO:0016485">
    <property type="term" value="P:protein processing"/>
    <property type="evidence" value="ECO:0007669"/>
    <property type="project" value="TreeGrafter"/>
</dbReference>
<dbReference type="Pfam" id="PF01431">
    <property type="entry name" value="Peptidase_M13"/>
    <property type="match status" value="1"/>
</dbReference>